<dbReference type="Pfam" id="PF13426">
    <property type="entry name" value="PAS_9"/>
    <property type="match status" value="1"/>
</dbReference>
<dbReference type="Pfam" id="PF08448">
    <property type="entry name" value="PAS_4"/>
    <property type="match status" value="1"/>
</dbReference>
<evidence type="ECO:0000256" key="3">
    <source>
        <dbReference type="ARBA" id="ARBA00022553"/>
    </source>
</evidence>
<evidence type="ECO:0000259" key="8">
    <source>
        <dbReference type="PROSITE" id="PS50113"/>
    </source>
</evidence>
<evidence type="ECO:0000256" key="4">
    <source>
        <dbReference type="ARBA" id="ARBA00022679"/>
    </source>
</evidence>
<dbReference type="InterPro" id="IPR000700">
    <property type="entry name" value="PAS-assoc_C"/>
</dbReference>
<dbReference type="InterPro" id="IPR052162">
    <property type="entry name" value="Sensor_kinase/Photoreceptor"/>
</dbReference>
<comment type="catalytic activity">
    <reaction evidence="1">
        <text>ATP + protein L-histidine = ADP + protein N-phospho-L-histidine.</text>
        <dbReference type="EC" id="2.7.13.3"/>
    </reaction>
</comment>
<dbReference type="Gene3D" id="2.10.70.100">
    <property type="match status" value="1"/>
</dbReference>
<dbReference type="SMART" id="SM00387">
    <property type="entry name" value="HATPase_c"/>
    <property type="match status" value="1"/>
</dbReference>
<feature type="domain" description="Histidine kinase" evidence="6">
    <location>
        <begin position="389"/>
        <end position="613"/>
    </location>
</feature>
<dbReference type="Gene3D" id="1.10.287.130">
    <property type="match status" value="1"/>
</dbReference>
<keyword evidence="3" id="KW-0597">Phosphoprotein</keyword>
<evidence type="ECO:0000259" key="7">
    <source>
        <dbReference type="PROSITE" id="PS50112"/>
    </source>
</evidence>
<keyword evidence="4" id="KW-0808">Transferase</keyword>
<dbReference type="PANTHER" id="PTHR43304:SF1">
    <property type="entry name" value="PAC DOMAIN-CONTAINING PROTEIN"/>
    <property type="match status" value="1"/>
</dbReference>
<dbReference type="Gene3D" id="3.30.565.10">
    <property type="entry name" value="Histidine kinase-like ATPase, C-terminal domain"/>
    <property type="match status" value="1"/>
</dbReference>
<dbReference type="InterPro" id="IPR036890">
    <property type="entry name" value="HATPase_C_sf"/>
</dbReference>
<dbReference type="PROSITE" id="PS50112">
    <property type="entry name" value="PAS"/>
    <property type="match status" value="3"/>
</dbReference>
<dbReference type="InterPro" id="IPR003661">
    <property type="entry name" value="HisK_dim/P_dom"/>
</dbReference>
<dbReference type="InterPro" id="IPR005467">
    <property type="entry name" value="His_kinase_dom"/>
</dbReference>
<reference evidence="9 10" key="1">
    <citation type="submission" date="2017-10" db="EMBL/GenBank/DDBJ databases">
        <title>Genomics of the genus Arcobacter.</title>
        <authorList>
            <person name="Perez-Cataluna A."/>
            <person name="Figueras M.J."/>
        </authorList>
    </citation>
    <scope>NUCLEOTIDE SEQUENCE [LARGE SCALE GENOMIC DNA]</scope>
    <source>
        <strain evidence="9 10">F26</strain>
    </source>
</reference>
<dbReference type="InterPro" id="IPR035965">
    <property type="entry name" value="PAS-like_dom_sf"/>
</dbReference>
<dbReference type="EMBL" id="PDJZ01000021">
    <property type="protein sequence ID" value="RXJ82940.1"/>
    <property type="molecule type" value="Genomic_DNA"/>
</dbReference>
<dbReference type="InterPro" id="IPR013655">
    <property type="entry name" value="PAS_fold_3"/>
</dbReference>
<protein>
    <recommendedName>
        <fullName evidence="2">histidine kinase</fullName>
        <ecNumber evidence="2">2.7.13.3</ecNumber>
    </recommendedName>
</protein>
<dbReference type="AlphaFoldDB" id="A0A4Q0ZBB9"/>
<dbReference type="CDD" id="cd00082">
    <property type="entry name" value="HisKA"/>
    <property type="match status" value="1"/>
</dbReference>
<evidence type="ECO:0000313" key="9">
    <source>
        <dbReference type="EMBL" id="RXJ82940.1"/>
    </source>
</evidence>
<dbReference type="PROSITE" id="PS50109">
    <property type="entry name" value="HIS_KIN"/>
    <property type="match status" value="1"/>
</dbReference>
<dbReference type="Gene3D" id="3.30.450.20">
    <property type="entry name" value="PAS domain"/>
    <property type="match status" value="3"/>
</dbReference>
<dbReference type="SUPFAM" id="SSF55785">
    <property type="entry name" value="PYP-like sensor domain (PAS domain)"/>
    <property type="match status" value="3"/>
</dbReference>
<feature type="domain" description="PAC" evidence="8">
    <location>
        <begin position="206"/>
        <end position="259"/>
    </location>
</feature>
<evidence type="ECO:0000313" key="10">
    <source>
        <dbReference type="Proteomes" id="UP000290870"/>
    </source>
</evidence>
<dbReference type="Pfam" id="PF02518">
    <property type="entry name" value="HATPase_c"/>
    <property type="match status" value="1"/>
</dbReference>
<dbReference type="PANTHER" id="PTHR43304">
    <property type="entry name" value="PHYTOCHROME-LIKE PROTEIN CPH1"/>
    <property type="match status" value="1"/>
</dbReference>
<dbReference type="OrthoDB" id="5342498at2"/>
<evidence type="ECO:0000256" key="5">
    <source>
        <dbReference type="ARBA" id="ARBA00022777"/>
    </source>
</evidence>
<name>A0A4Q0ZBB9_9BACT</name>
<dbReference type="InterPro" id="IPR013656">
    <property type="entry name" value="PAS_4"/>
</dbReference>
<dbReference type="PROSITE" id="PS50113">
    <property type="entry name" value="PAC"/>
    <property type="match status" value="2"/>
</dbReference>
<dbReference type="CDD" id="cd00130">
    <property type="entry name" value="PAS"/>
    <property type="match status" value="3"/>
</dbReference>
<organism evidence="9 10">
    <name type="scientific">Arcobacter cloacae</name>
    <dbReference type="NCBI Taxonomy" id="1054034"/>
    <lineage>
        <taxon>Bacteria</taxon>
        <taxon>Pseudomonadati</taxon>
        <taxon>Campylobacterota</taxon>
        <taxon>Epsilonproteobacteria</taxon>
        <taxon>Campylobacterales</taxon>
        <taxon>Arcobacteraceae</taxon>
        <taxon>Arcobacter</taxon>
    </lineage>
</organism>
<gene>
    <name evidence="9" type="ORF">CRU90_12090</name>
</gene>
<evidence type="ECO:0000256" key="2">
    <source>
        <dbReference type="ARBA" id="ARBA00012438"/>
    </source>
</evidence>
<dbReference type="InterPro" id="IPR004358">
    <property type="entry name" value="Sig_transdc_His_kin-like_C"/>
</dbReference>
<dbReference type="RefSeq" id="WP_128987530.1">
    <property type="nucleotide sequence ID" value="NZ_PDJZ01000021.1"/>
</dbReference>
<dbReference type="PRINTS" id="PR00344">
    <property type="entry name" value="BCTRLSENSOR"/>
</dbReference>
<dbReference type="GO" id="GO:0000155">
    <property type="term" value="F:phosphorelay sensor kinase activity"/>
    <property type="evidence" value="ECO:0007669"/>
    <property type="project" value="InterPro"/>
</dbReference>
<dbReference type="InterPro" id="IPR036097">
    <property type="entry name" value="HisK_dim/P_sf"/>
</dbReference>
<dbReference type="Proteomes" id="UP000290870">
    <property type="component" value="Unassembled WGS sequence"/>
</dbReference>
<proteinExistence type="predicted"/>
<dbReference type="Pfam" id="PF08447">
    <property type="entry name" value="PAS_3"/>
    <property type="match status" value="1"/>
</dbReference>
<evidence type="ECO:0000259" key="6">
    <source>
        <dbReference type="PROSITE" id="PS50109"/>
    </source>
</evidence>
<feature type="domain" description="PAS" evidence="7">
    <location>
        <begin position="260"/>
        <end position="330"/>
    </location>
</feature>
<dbReference type="SUPFAM" id="SSF47384">
    <property type="entry name" value="Homodimeric domain of signal transducing histidine kinase"/>
    <property type="match status" value="1"/>
</dbReference>
<comment type="caution">
    <text evidence="9">The sequence shown here is derived from an EMBL/GenBank/DDBJ whole genome shotgun (WGS) entry which is preliminary data.</text>
</comment>
<dbReference type="InterPro" id="IPR003594">
    <property type="entry name" value="HATPase_dom"/>
</dbReference>
<dbReference type="NCBIfam" id="TIGR00229">
    <property type="entry name" value="sensory_box"/>
    <property type="match status" value="2"/>
</dbReference>
<dbReference type="InterPro" id="IPR000014">
    <property type="entry name" value="PAS"/>
</dbReference>
<feature type="domain" description="PAS" evidence="7">
    <location>
        <begin position="6"/>
        <end position="78"/>
    </location>
</feature>
<dbReference type="EC" id="2.7.13.3" evidence="2"/>
<dbReference type="SUPFAM" id="SSF55874">
    <property type="entry name" value="ATPase domain of HSP90 chaperone/DNA topoisomerase II/histidine kinase"/>
    <property type="match status" value="1"/>
</dbReference>
<feature type="domain" description="PAS" evidence="7">
    <location>
        <begin position="134"/>
        <end position="204"/>
    </location>
</feature>
<dbReference type="InterPro" id="IPR001610">
    <property type="entry name" value="PAC"/>
</dbReference>
<dbReference type="SMART" id="SM00091">
    <property type="entry name" value="PAS"/>
    <property type="match status" value="3"/>
</dbReference>
<keyword evidence="5" id="KW-0418">Kinase</keyword>
<sequence>MNRYEYKNQLETLQELAHIGIWEFDLVNETLTWSNEIYNILEVDKESFIPTYENFFKIVHPEDVEILNDTYLNSLNAKEKFKIIHRLLMNDGKIKYVEQSGDTIFDENGNPLISRGTVQDITELSILKIKAQEEHNQLKAILENIPDLLWIKDINGVYITCNKRFEDLYGTKEKNIVNKTDYDFVDKELADFFTNHDKSAMNSNKPLSNFEELTFADGHKEYLQTIKSKVLDSNGNLIGILGIGRDLSELRDKELQLLEQQKELQSIYDTTKDGLAIVDMKTNFVKVNKAYCEITGLTEEELLQTSCFALSDPEDLERVTAIMNEFFEKGFVDNFEKVCIIKDKRINVTLSASWMPDKKHILLSMKDITKDKLFEEQSKLAAMGEMIGNIAHQWRQPLSVITTIASNVKLQSEYDQLKDYDISSDMNIVMQQAQYLSKTIDDFRNFVRNTKDIKDLSIKETIIKTLSILSSAMINNGITIISDLEEDINIQGYENELMQSFINIINNAKDAINENVKNGEKLIFIRTKKEESSLIVTIKDNGGGISKNIIDRIFEPYFTTKNKNVGTGIGLSMTYKMLVQRHNASIDVYNEEYTYNNKIYKGACFKITFIINHKLKL</sequence>
<evidence type="ECO:0000256" key="1">
    <source>
        <dbReference type="ARBA" id="ARBA00000085"/>
    </source>
</evidence>
<feature type="domain" description="PAC" evidence="8">
    <location>
        <begin position="77"/>
        <end position="133"/>
    </location>
</feature>
<accession>A0A4Q0ZBB9</accession>
<dbReference type="SMART" id="SM00086">
    <property type="entry name" value="PAC"/>
    <property type="match status" value="2"/>
</dbReference>